<evidence type="ECO:0000256" key="2">
    <source>
        <dbReference type="ARBA" id="ARBA00022491"/>
    </source>
</evidence>
<evidence type="ECO:0000256" key="6">
    <source>
        <dbReference type="ARBA" id="ARBA00023163"/>
    </source>
</evidence>
<keyword evidence="7" id="KW-0479">Metal-binding</keyword>
<dbReference type="EMBL" id="JAGQLH010000015">
    <property type="protein sequence ID" value="MCA9385366.1"/>
    <property type="molecule type" value="Genomic_DNA"/>
</dbReference>
<dbReference type="GO" id="GO:0000976">
    <property type="term" value="F:transcription cis-regulatory region binding"/>
    <property type="evidence" value="ECO:0007669"/>
    <property type="project" value="TreeGrafter"/>
</dbReference>
<dbReference type="PANTHER" id="PTHR33202:SF7">
    <property type="entry name" value="FERRIC UPTAKE REGULATION PROTEIN"/>
    <property type="match status" value="1"/>
</dbReference>
<feature type="binding site" evidence="7">
    <location>
        <position position="77"/>
    </location>
    <ligand>
        <name>Zn(2+)</name>
        <dbReference type="ChEBI" id="CHEBI:29105"/>
    </ligand>
</feature>
<evidence type="ECO:0000256" key="5">
    <source>
        <dbReference type="ARBA" id="ARBA00023125"/>
    </source>
</evidence>
<keyword evidence="4" id="KW-0805">Transcription regulation</keyword>
<keyword evidence="2" id="KW-0678">Repressor</keyword>
<keyword evidence="6" id="KW-0804">Transcription</keyword>
<feature type="binding site" evidence="8">
    <location>
        <position position="68"/>
    </location>
    <ligand>
        <name>Fe cation</name>
        <dbReference type="ChEBI" id="CHEBI:24875"/>
    </ligand>
</feature>
<dbReference type="GO" id="GO:1900376">
    <property type="term" value="P:regulation of secondary metabolite biosynthetic process"/>
    <property type="evidence" value="ECO:0007669"/>
    <property type="project" value="TreeGrafter"/>
</dbReference>
<dbReference type="AlphaFoldDB" id="A0A955L853"/>
<organism evidence="9 10">
    <name type="scientific">Candidatus Dojkabacteria bacterium</name>
    <dbReference type="NCBI Taxonomy" id="2099670"/>
    <lineage>
        <taxon>Bacteria</taxon>
        <taxon>Candidatus Dojkabacteria</taxon>
    </lineage>
</organism>
<dbReference type="PANTHER" id="PTHR33202">
    <property type="entry name" value="ZINC UPTAKE REGULATION PROTEIN"/>
    <property type="match status" value="1"/>
</dbReference>
<dbReference type="InterPro" id="IPR002481">
    <property type="entry name" value="FUR"/>
</dbReference>
<dbReference type="Proteomes" id="UP000754563">
    <property type="component" value="Unassembled WGS sequence"/>
</dbReference>
<evidence type="ECO:0000256" key="7">
    <source>
        <dbReference type="PIRSR" id="PIRSR602481-1"/>
    </source>
</evidence>
<comment type="similarity">
    <text evidence="1">Belongs to the Fur family.</text>
</comment>
<evidence type="ECO:0000256" key="3">
    <source>
        <dbReference type="ARBA" id="ARBA00022833"/>
    </source>
</evidence>
<dbReference type="Pfam" id="PF01475">
    <property type="entry name" value="FUR"/>
    <property type="match status" value="1"/>
</dbReference>
<feature type="binding site" evidence="8">
    <location>
        <position position="87"/>
    </location>
    <ligand>
        <name>Fe cation</name>
        <dbReference type="ChEBI" id="CHEBI:24875"/>
    </ligand>
</feature>
<dbReference type="GO" id="GO:0008270">
    <property type="term" value="F:zinc ion binding"/>
    <property type="evidence" value="ECO:0007669"/>
    <property type="project" value="TreeGrafter"/>
</dbReference>
<reference evidence="9" key="2">
    <citation type="journal article" date="2021" name="Microbiome">
        <title>Successional dynamics and alternative stable states in a saline activated sludge microbial community over 9 years.</title>
        <authorList>
            <person name="Wang Y."/>
            <person name="Ye J."/>
            <person name="Ju F."/>
            <person name="Liu L."/>
            <person name="Boyd J.A."/>
            <person name="Deng Y."/>
            <person name="Parks D.H."/>
            <person name="Jiang X."/>
            <person name="Yin X."/>
            <person name="Woodcroft B.J."/>
            <person name="Tyson G.W."/>
            <person name="Hugenholtz P."/>
            <person name="Polz M.F."/>
            <person name="Zhang T."/>
        </authorList>
    </citation>
    <scope>NUCLEOTIDE SEQUENCE</scope>
    <source>
        <strain evidence="9">HKST-UBA11</strain>
    </source>
</reference>
<feature type="binding site" evidence="7">
    <location>
        <position position="74"/>
    </location>
    <ligand>
        <name>Zn(2+)</name>
        <dbReference type="ChEBI" id="CHEBI:29105"/>
    </ligand>
</feature>
<gene>
    <name evidence="9" type="ORF">KC717_01820</name>
</gene>
<dbReference type="GO" id="GO:0045892">
    <property type="term" value="P:negative regulation of DNA-templated transcription"/>
    <property type="evidence" value="ECO:0007669"/>
    <property type="project" value="TreeGrafter"/>
</dbReference>
<evidence type="ECO:0000256" key="4">
    <source>
        <dbReference type="ARBA" id="ARBA00023015"/>
    </source>
</evidence>
<dbReference type="GO" id="GO:0003700">
    <property type="term" value="F:DNA-binding transcription factor activity"/>
    <property type="evidence" value="ECO:0007669"/>
    <property type="project" value="InterPro"/>
</dbReference>
<evidence type="ECO:0000256" key="1">
    <source>
        <dbReference type="ARBA" id="ARBA00007957"/>
    </source>
</evidence>
<keyword evidence="8" id="KW-0408">Iron</keyword>
<comment type="cofactor">
    <cofactor evidence="7">
        <name>Zn(2+)</name>
        <dbReference type="ChEBI" id="CHEBI:29105"/>
    </cofactor>
    <text evidence="7">Binds 1 zinc ion per subunit.</text>
</comment>
<comment type="caution">
    <text evidence="9">The sequence shown here is derived from an EMBL/GenBank/DDBJ whole genome shotgun (WGS) entry which is preliminary data.</text>
</comment>
<dbReference type="Gene3D" id="3.30.1490.190">
    <property type="match status" value="1"/>
</dbReference>
<comment type="cofactor">
    <cofactor evidence="8">
        <name>Mn(2+)</name>
        <dbReference type="ChEBI" id="CHEBI:29035"/>
    </cofactor>
    <cofactor evidence="8">
        <name>Fe(2+)</name>
        <dbReference type="ChEBI" id="CHEBI:29033"/>
    </cofactor>
    <text evidence="8">Binds 1 Mn(2+) or Fe(2+) ion per subunit.</text>
</comment>
<accession>A0A955L853</accession>
<dbReference type="CDD" id="cd07153">
    <property type="entry name" value="Fur_like"/>
    <property type="match status" value="1"/>
</dbReference>
<dbReference type="InterPro" id="IPR036390">
    <property type="entry name" value="WH_DNA-bd_sf"/>
</dbReference>
<name>A0A955L853_9BACT</name>
<protein>
    <submittedName>
        <fullName evidence="9">Transcriptional repressor</fullName>
    </submittedName>
</protein>
<feature type="binding site" evidence="7">
    <location>
        <position position="112"/>
    </location>
    <ligand>
        <name>Zn(2+)</name>
        <dbReference type="ChEBI" id="CHEBI:29105"/>
    </ligand>
</feature>
<dbReference type="InterPro" id="IPR043135">
    <property type="entry name" value="Fur_C"/>
</dbReference>
<reference evidence="9" key="1">
    <citation type="submission" date="2020-04" db="EMBL/GenBank/DDBJ databases">
        <authorList>
            <person name="Zhang T."/>
        </authorList>
    </citation>
    <scope>NUCLEOTIDE SEQUENCE</scope>
    <source>
        <strain evidence="9">HKST-UBA11</strain>
    </source>
</reference>
<sequence length="113" mass="13167">MRLTKNRKILLTELEKGEVLTAQELHRKVSEIDLATVYRNLNLFVEEGLVRELQISKDEVHYEFIRDHHHHAICDDCGKVYHFAVDEQSLQNLLHLQGFDVNSVELKVKGKCS</sequence>
<evidence type="ECO:0000313" key="9">
    <source>
        <dbReference type="EMBL" id="MCA9385366.1"/>
    </source>
</evidence>
<evidence type="ECO:0000256" key="8">
    <source>
        <dbReference type="PIRSR" id="PIRSR602481-2"/>
    </source>
</evidence>
<proteinExistence type="inferred from homology"/>
<dbReference type="Gene3D" id="1.10.10.10">
    <property type="entry name" value="Winged helix-like DNA-binding domain superfamily/Winged helix DNA-binding domain"/>
    <property type="match status" value="1"/>
</dbReference>
<dbReference type="InterPro" id="IPR036388">
    <property type="entry name" value="WH-like_DNA-bd_sf"/>
</dbReference>
<keyword evidence="3 7" id="KW-0862">Zinc</keyword>
<keyword evidence="5" id="KW-0238">DNA-binding</keyword>
<evidence type="ECO:0000313" key="10">
    <source>
        <dbReference type="Proteomes" id="UP000754563"/>
    </source>
</evidence>
<dbReference type="SUPFAM" id="SSF46785">
    <property type="entry name" value="Winged helix' DNA-binding domain"/>
    <property type="match status" value="1"/>
</dbReference>